<sequence>MAGYSKPRNTEKPVSNNPHLQRVREVQRKARAKKREYLQDLERRVQVYELEGIKISYKLQQEAQRIARDNVRLRELARTLGISEEEIVAALDAAGYDETDLPPAPEPVQPLYGPSQAYLDLMAAMEPRPVTIPSWPLDQTSVPAPSPSPELQPECLEEGDLYGGASLIDGDYTHSGIPPRLPFTSEVYGQPAPSFSMAPMGLNPYLTSETLLPPVQAAQAYYPQQQQQVDFQMVPMGQPQESPDRPTWDMSLLHQLPPYL</sequence>
<keyword evidence="3" id="KW-1185">Reference proteome</keyword>
<name>A0A9P9JIW6_9HYPO</name>
<dbReference type="CDD" id="cd14688">
    <property type="entry name" value="bZIP_YAP"/>
    <property type="match status" value="1"/>
</dbReference>
<dbReference type="AlphaFoldDB" id="A0A9P9JIW6"/>
<dbReference type="PANTHER" id="PTHR42070">
    <property type="entry name" value="FILAMENT ASSOCIATED PROTEIN, PUTATIVE (AFU_ORTHOLOGUE AFUA_8G06630)-RELATED"/>
    <property type="match status" value="1"/>
</dbReference>
<protein>
    <recommendedName>
        <fullName evidence="4">BZIP domain-containing protein</fullName>
    </recommendedName>
</protein>
<dbReference type="EMBL" id="JAGMUV010000001">
    <property type="protein sequence ID" value="KAH7176322.1"/>
    <property type="molecule type" value="Genomic_DNA"/>
</dbReference>
<evidence type="ECO:0000256" key="1">
    <source>
        <dbReference type="SAM" id="MobiDB-lite"/>
    </source>
</evidence>
<evidence type="ECO:0008006" key="4">
    <source>
        <dbReference type="Google" id="ProtNLM"/>
    </source>
</evidence>
<feature type="region of interest" description="Disordered" evidence="1">
    <location>
        <begin position="1"/>
        <end position="28"/>
    </location>
</feature>
<organism evidence="2 3">
    <name type="scientific">Dactylonectria macrodidyma</name>
    <dbReference type="NCBI Taxonomy" id="307937"/>
    <lineage>
        <taxon>Eukaryota</taxon>
        <taxon>Fungi</taxon>
        <taxon>Dikarya</taxon>
        <taxon>Ascomycota</taxon>
        <taxon>Pezizomycotina</taxon>
        <taxon>Sordariomycetes</taxon>
        <taxon>Hypocreomycetidae</taxon>
        <taxon>Hypocreales</taxon>
        <taxon>Nectriaceae</taxon>
        <taxon>Dactylonectria</taxon>
    </lineage>
</organism>
<dbReference type="OrthoDB" id="4505928at2759"/>
<reference evidence="2" key="1">
    <citation type="journal article" date="2021" name="Nat. Commun.">
        <title>Genetic determinants of endophytism in the Arabidopsis root mycobiome.</title>
        <authorList>
            <person name="Mesny F."/>
            <person name="Miyauchi S."/>
            <person name="Thiergart T."/>
            <person name="Pickel B."/>
            <person name="Atanasova L."/>
            <person name="Karlsson M."/>
            <person name="Huettel B."/>
            <person name="Barry K.W."/>
            <person name="Haridas S."/>
            <person name="Chen C."/>
            <person name="Bauer D."/>
            <person name="Andreopoulos W."/>
            <person name="Pangilinan J."/>
            <person name="LaButti K."/>
            <person name="Riley R."/>
            <person name="Lipzen A."/>
            <person name="Clum A."/>
            <person name="Drula E."/>
            <person name="Henrissat B."/>
            <person name="Kohler A."/>
            <person name="Grigoriev I.V."/>
            <person name="Martin F.M."/>
            <person name="Hacquard S."/>
        </authorList>
    </citation>
    <scope>NUCLEOTIDE SEQUENCE</scope>
    <source>
        <strain evidence="2">MPI-CAGE-AT-0147</strain>
    </source>
</reference>
<gene>
    <name evidence="2" type="ORF">EDB81DRAFT_751697</name>
</gene>
<dbReference type="Proteomes" id="UP000738349">
    <property type="component" value="Unassembled WGS sequence"/>
</dbReference>
<evidence type="ECO:0000313" key="2">
    <source>
        <dbReference type="EMBL" id="KAH7176322.1"/>
    </source>
</evidence>
<evidence type="ECO:0000313" key="3">
    <source>
        <dbReference type="Proteomes" id="UP000738349"/>
    </source>
</evidence>
<dbReference type="PANTHER" id="PTHR42070:SF1">
    <property type="entry name" value="FILAMENT ASSOCIATED PROTEIN, PUTATIVE (AFU_ORTHOLOGUE AFUA_8G06630)-RELATED"/>
    <property type="match status" value="1"/>
</dbReference>
<proteinExistence type="predicted"/>
<comment type="caution">
    <text evidence="2">The sequence shown here is derived from an EMBL/GenBank/DDBJ whole genome shotgun (WGS) entry which is preliminary data.</text>
</comment>
<accession>A0A9P9JIW6</accession>